<dbReference type="GO" id="GO:0008270">
    <property type="term" value="F:zinc ion binding"/>
    <property type="evidence" value="ECO:0007669"/>
    <property type="project" value="UniProtKB-KW"/>
</dbReference>
<dbReference type="Gene3D" id="4.10.1110.10">
    <property type="entry name" value="AN1-like Zinc finger"/>
    <property type="match status" value="2"/>
</dbReference>
<dbReference type="Pfam" id="PF01428">
    <property type="entry name" value="zf-AN1"/>
    <property type="match status" value="2"/>
</dbReference>
<dbReference type="OrthoDB" id="431929at2759"/>
<keyword evidence="4" id="KW-0862">Zinc</keyword>
<feature type="coiled-coil region" evidence="6">
    <location>
        <begin position="316"/>
        <end position="343"/>
    </location>
</feature>
<dbReference type="InterPro" id="IPR057357">
    <property type="entry name" value="Znf-C2H2_ZFAND2A/B"/>
</dbReference>
<keyword evidence="2" id="KW-0677">Repeat</keyword>
<evidence type="ECO:0000256" key="4">
    <source>
        <dbReference type="ARBA" id="ARBA00022833"/>
    </source>
</evidence>
<dbReference type="GO" id="GO:0045047">
    <property type="term" value="P:protein targeting to ER"/>
    <property type="evidence" value="ECO:0007669"/>
    <property type="project" value="TreeGrafter"/>
</dbReference>
<dbReference type="Proteomes" id="UP000218231">
    <property type="component" value="Unassembled WGS sequence"/>
</dbReference>
<name>A0A2A2KNQ4_9BILA</name>
<proteinExistence type="predicted"/>
<keyword evidence="6" id="KW-0175">Coiled coil</keyword>
<evidence type="ECO:0000259" key="7">
    <source>
        <dbReference type="PROSITE" id="PS51039"/>
    </source>
</evidence>
<gene>
    <name evidence="8" type="ORF">WR25_06988</name>
</gene>
<dbReference type="PANTHER" id="PTHR14677:SF20">
    <property type="entry name" value="ZINC FINGER AN1-TYPE CONTAINING 2A-RELATED"/>
    <property type="match status" value="1"/>
</dbReference>
<organism evidence="8 9">
    <name type="scientific">Diploscapter pachys</name>
    <dbReference type="NCBI Taxonomy" id="2018661"/>
    <lineage>
        <taxon>Eukaryota</taxon>
        <taxon>Metazoa</taxon>
        <taxon>Ecdysozoa</taxon>
        <taxon>Nematoda</taxon>
        <taxon>Chromadorea</taxon>
        <taxon>Rhabditida</taxon>
        <taxon>Rhabditina</taxon>
        <taxon>Rhabditomorpha</taxon>
        <taxon>Rhabditoidea</taxon>
        <taxon>Rhabditidae</taxon>
        <taxon>Diploscapter</taxon>
    </lineage>
</organism>
<evidence type="ECO:0000313" key="8">
    <source>
        <dbReference type="EMBL" id="PAV75626.1"/>
    </source>
</evidence>
<sequence>MAEFPDLGKHCNASCCSRLDFLPIRCDACSLTFCIEHFTYTAHDCANSHLKNVQVPVCPLCNKPVPTPKGVPYDVQVDNHIKNNCTNQQKPKLYSNRCSMKGCKNKELVPFICPSCNLNFCVKHRIDIDHKCEAGKTGNTNQKQLSKAALAAMQRNQGQQNCAQQARNTQMSEDEALAHALELSLNGPSSSRSAPMTDEELAEQLQREENLKATRTDFRRPNDPVRGEIEMHRISSESDIMSLDKGRQLSAEKLKSSMNGILREAEEAWGRIESSKKTGHRQLDGWTADIETTTSRLRGVGSEELLNYISIEIGKRQFAESEIERLKKQNLDLSSRLHMAEVEVYNAQKNVIAKTRSRFESAIEEMISNEKRLVDRVESLKMLKPQNETLMQQLANVQKKCQGLEHELQEANKKITNLQYQTDSQNRKIESLDAEKVKLHDVVRAQKEENDDLRQNVKYLETETQTLQNHYEDLKRQYDGQGEKYKKKAELHEKELEKKMTRYKDELCEKLQSTLEEKTRKYEVGNEDLQRKLRISEEAYGNLNADLEKEMKKRKEAEAKANFEQIRLRIIEDVRREVAKNYRGMVEKIGQSSVSTSRGENADAIKALISTMELEKENRHRSGDLC</sequence>
<evidence type="ECO:0000256" key="6">
    <source>
        <dbReference type="SAM" id="Coils"/>
    </source>
</evidence>
<dbReference type="GO" id="GO:0005783">
    <property type="term" value="C:endoplasmic reticulum"/>
    <property type="evidence" value="ECO:0007669"/>
    <property type="project" value="TreeGrafter"/>
</dbReference>
<comment type="caution">
    <text evidence="8">The sequence shown here is derived from an EMBL/GenBank/DDBJ whole genome shotgun (WGS) entry which is preliminary data.</text>
</comment>
<dbReference type="InterPro" id="IPR000058">
    <property type="entry name" value="Znf_AN1"/>
</dbReference>
<protein>
    <recommendedName>
        <fullName evidence="7">AN1-type domain-containing protein</fullName>
    </recommendedName>
</protein>
<evidence type="ECO:0000256" key="2">
    <source>
        <dbReference type="ARBA" id="ARBA00022737"/>
    </source>
</evidence>
<dbReference type="GO" id="GO:0043161">
    <property type="term" value="P:proteasome-mediated ubiquitin-dependent protein catabolic process"/>
    <property type="evidence" value="ECO:0007669"/>
    <property type="project" value="TreeGrafter"/>
</dbReference>
<dbReference type="InterPro" id="IPR035896">
    <property type="entry name" value="AN1-like_Znf"/>
</dbReference>
<feature type="coiled-coil region" evidence="6">
    <location>
        <begin position="387"/>
        <end position="567"/>
    </location>
</feature>
<accession>A0A2A2KNQ4</accession>
<keyword evidence="1" id="KW-0479">Metal-binding</keyword>
<dbReference type="SUPFAM" id="SSF118310">
    <property type="entry name" value="AN1-like Zinc finger"/>
    <property type="match status" value="2"/>
</dbReference>
<dbReference type="STRING" id="2018661.A0A2A2KNQ4"/>
<evidence type="ECO:0000256" key="5">
    <source>
        <dbReference type="PROSITE-ProRule" id="PRU00449"/>
    </source>
</evidence>
<feature type="domain" description="AN1-type" evidence="7">
    <location>
        <begin position="5"/>
        <end position="53"/>
    </location>
</feature>
<evidence type="ECO:0000256" key="1">
    <source>
        <dbReference type="ARBA" id="ARBA00022723"/>
    </source>
</evidence>
<dbReference type="EMBL" id="LIAE01008051">
    <property type="protein sequence ID" value="PAV75626.1"/>
    <property type="molecule type" value="Genomic_DNA"/>
</dbReference>
<dbReference type="PROSITE" id="PS51039">
    <property type="entry name" value="ZF_AN1"/>
    <property type="match status" value="2"/>
</dbReference>
<reference evidence="8 9" key="1">
    <citation type="journal article" date="2017" name="Curr. Biol.">
        <title>Genome architecture and evolution of a unichromosomal asexual nematode.</title>
        <authorList>
            <person name="Fradin H."/>
            <person name="Zegar C."/>
            <person name="Gutwein M."/>
            <person name="Lucas J."/>
            <person name="Kovtun M."/>
            <person name="Corcoran D."/>
            <person name="Baugh L.R."/>
            <person name="Kiontke K."/>
            <person name="Gunsalus K."/>
            <person name="Fitch D.H."/>
            <person name="Piano F."/>
        </authorList>
    </citation>
    <scope>NUCLEOTIDE SEQUENCE [LARGE SCALE GENOMIC DNA]</scope>
    <source>
        <strain evidence="8">PF1309</strain>
    </source>
</reference>
<dbReference type="AlphaFoldDB" id="A0A2A2KNQ4"/>
<evidence type="ECO:0000256" key="3">
    <source>
        <dbReference type="ARBA" id="ARBA00022771"/>
    </source>
</evidence>
<dbReference type="Pfam" id="PF25403">
    <property type="entry name" value="zf-C2H2_ZFAND2"/>
    <property type="match status" value="1"/>
</dbReference>
<feature type="domain" description="AN1-type" evidence="7">
    <location>
        <begin position="92"/>
        <end position="140"/>
    </location>
</feature>
<evidence type="ECO:0000313" key="9">
    <source>
        <dbReference type="Proteomes" id="UP000218231"/>
    </source>
</evidence>
<dbReference type="SMART" id="SM00154">
    <property type="entry name" value="ZnF_AN1"/>
    <property type="match status" value="2"/>
</dbReference>
<dbReference type="PANTHER" id="PTHR14677">
    <property type="entry name" value="ARSENITE INDUCUBLE RNA ASSOCIATED PROTEIN AIP-1-RELATED"/>
    <property type="match status" value="1"/>
</dbReference>
<keyword evidence="3 5" id="KW-0863">Zinc-finger</keyword>
<keyword evidence="9" id="KW-1185">Reference proteome</keyword>